<sequence length="98" mass="11155">MNSLSNEEFDDSEMIIILSEPDVVSDEEEIDDSIRNCNIVETCGDPEIRDTAGTIEVLSNICEETKFDTKPPKWKKCEPEFLLSPCFFSSQDHQHIAD</sequence>
<dbReference type="EMBL" id="BGPR01000014">
    <property type="protein sequence ID" value="GBL78073.1"/>
    <property type="molecule type" value="Genomic_DNA"/>
</dbReference>
<proteinExistence type="predicted"/>
<name>A0A4Y2AE04_ARAVE</name>
<organism evidence="1 2">
    <name type="scientific">Araneus ventricosus</name>
    <name type="common">Orbweaver spider</name>
    <name type="synonym">Epeira ventricosa</name>
    <dbReference type="NCBI Taxonomy" id="182803"/>
    <lineage>
        <taxon>Eukaryota</taxon>
        <taxon>Metazoa</taxon>
        <taxon>Ecdysozoa</taxon>
        <taxon>Arthropoda</taxon>
        <taxon>Chelicerata</taxon>
        <taxon>Arachnida</taxon>
        <taxon>Araneae</taxon>
        <taxon>Araneomorphae</taxon>
        <taxon>Entelegynae</taxon>
        <taxon>Araneoidea</taxon>
        <taxon>Araneidae</taxon>
        <taxon>Araneus</taxon>
    </lineage>
</organism>
<evidence type="ECO:0000313" key="2">
    <source>
        <dbReference type="Proteomes" id="UP000499080"/>
    </source>
</evidence>
<comment type="caution">
    <text evidence="1">The sequence shown here is derived from an EMBL/GenBank/DDBJ whole genome shotgun (WGS) entry which is preliminary data.</text>
</comment>
<protein>
    <submittedName>
        <fullName evidence="1">Uncharacterized protein</fullName>
    </submittedName>
</protein>
<gene>
    <name evidence="1" type="ORF">AVEN_143373_1</name>
</gene>
<keyword evidence="2" id="KW-1185">Reference proteome</keyword>
<dbReference type="Proteomes" id="UP000499080">
    <property type="component" value="Unassembled WGS sequence"/>
</dbReference>
<dbReference type="AlphaFoldDB" id="A0A4Y2AE04"/>
<evidence type="ECO:0000313" key="1">
    <source>
        <dbReference type="EMBL" id="GBL78073.1"/>
    </source>
</evidence>
<accession>A0A4Y2AE04</accession>
<reference evidence="1 2" key="1">
    <citation type="journal article" date="2019" name="Sci. Rep.">
        <title>Orb-weaving spider Araneus ventricosus genome elucidates the spidroin gene catalogue.</title>
        <authorList>
            <person name="Kono N."/>
            <person name="Nakamura H."/>
            <person name="Ohtoshi R."/>
            <person name="Moran D.A.P."/>
            <person name="Shinohara A."/>
            <person name="Yoshida Y."/>
            <person name="Fujiwara M."/>
            <person name="Mori M."/>
            <person name="Tomita M."/>
            <person name="Arakawa K."/>
        </authorList>
    </citation>
    <scope>NUCLEOTIDE SEQUENCE [LARGE SCALE GENOMIC DNA]</scope>
</reference>